<name>A0A1H3L0T9_9MICO</name>
<reference evidence="2 3" key="1">
    <citation type="submission" date="2016-10" db="EMBL/GenBank/DDBJ databases">
        <authorList>
            <person name="de Groot N.N."/>
        </authorList>
    </citation>
    <scope>NUCLEOTIDE SEQUENCE [LARGE SCALE GENOMIC DNA]</scope>
    <source>
        <strain evidence="2 3">CGMCC 4.3491</strain>
    </source>
</reference>
<proteinExistence type="predicted"/>
<protein>
    <submittedName>
        <fullName evidence="2">Uncharacterized protein</fullName>
    </submittedName>
</protein>
<keyword evidence="1" id="KW-0472">Membrane</keyword>
<feature type="transmembrane region" description="Helical" evidence="1">
    <location>
        <begin position="107"/>
        <end position="126"/>
    </location>
</feature>
<dbReference type="EMBL" id="FNPZ01000001">
    <property type="protein sequence ID" value="SDY57514.1"/>
    <property type="molecule type" value="Genomic_DNA"/>
</dbReference>
<sequence>MSFIEVLRYALIFIHIIGLAAVIGSYILQMPWKRGFDFRPLLIGSIVALVSGLALVAVREVGDLGVDTWKIITKLIIAVLVLTLSAVGLGMSRTFRRIERDDAPLKPLMLGSGIAAMVNVAIALFWR</sequence>
<organism evidence="2 3">
    <name type="scientific">Herbiconiux ginsengi</name>
    <dbReference type="NCBI Taxonomy" id="381665"/>
    <lineage>
        <taxon>Bacteria</taxon>
        <taxon>Bacillati</taxon>
        <taxon>Actinomycetota</taxon>
        <taxon>Actinomycetes</taxon>
        <taxon>Micrococcales</taxon>
        <taxon>Microbacteriaceae</taxon>
        <taxon>Herbiconiux</taxon>
    </lineage>
</organism>
<evidence type="ECO:0000313" key="2">
    <source>
        <dbReference type="EMBL" id="SDY57514.1"/>
    </source>
</evidence>
<feature type="transmembrane region" description="Helical" evidence="1">
    <location>
        <begin position="6"/>
        <end position="28"/>
    </location>
</feature>
<gene>
    <name evidence="2" type="ORF">SAMN05216554_0764</name>
</gene>
<accession>A0A1H3L0T9</accession>
<evidence type="ECO:0000256" key="1">
    <source>
        <dbReference type="SAM" id="Phobius"/>
    </source>
</evidence>
<dbReference type="Proteomes" id="UP000198891">
    <property type="component" value="Unassembled WGS sequence"/>
</dbReference>
<keyword evidence="3" id="KW-1185">Reference proteome</keyword>
<feature type="transmembrane region" description="Helical" evidence="1">
    <location>
        <begin position="71"/>
        <end position="95"/>
    </location>
</feature>
<keyword evidence="1" id="KW-0812">Transmembrane</keyword>
<dbReference type="RefSeq" id="WP_092548967.1">
    <property type="nucleotide sequence ID" value="NZ_FNPZ01000001.1"/>
</dbReference>
<feature type="transmembrane region" description="Helical" evidence="1">
    <location>
        <begin position="40"/>
        <end position="59"/>
    </location>
</feature>
<keyword evidence="1" id="KW-1133">Transmembrane helix</keyword>
<dbReference type="AlphaFoldDB" id="A0A1H3L0T9"/>
<evidence type="ECO:0000313" key="3">
    <source>
        <dbReference type="Proteomes" id="UP000198891"/>
    </source>
</evidence>